<dbReference type="GO" id="GO:0016020">
    <property type="term" value="C:membrane"/>
    <property type="evidence" value="ECO:0007669"/>
    <property type="project" value="UniProtKB-SubCell"/>
</dbReference>
<comment type="caution">
    <text evidence="8">The sequence shown here is derived from an EMBL/GenBank/DDBJ whole genome shotgun (WGS) entry which is preliminary data.</text>
</comment>
<keyword evidence="5 6" id="KW-0472">Membrane</keyword>
<feature type="domain" description="EamA" evidence="7">
    <location>
        <begin position="8"/>
        <end position="140"/>
    </location>
</feature>
<evidence type="ECO:0000256" key="3">
    <source>
        <dbReference type="ARBA" id="ARBA00022692"/>
    </source>
</evidence>
<dbReference type="PANTHER" id="PTHR32322:SF2">
    <property type="entry name" value="EAMA DOMAIN-CONTAINING PROTEIN"/>
    <property type="match status" value="1"/>
</dbReference>
<dbReference type="Proteomes" id="UP001319200">
    <property type="component" value="Unassembled WGS sequence"/>
</dbReference>
<feature type="transmembrane region" description="Helical" evidence="6">
    <location>
        <begin position="213"/>
        <end position="233"/>
    </location>
</feature>
<evidence type="ECO:0000259" key="7">
    <source>
        <dbReference type="Pfam" id="PF00892"/>
    </source>
</evidence>
<evidence type="ECO:0000256" key="6">
    <source>
        <dbReference type="SAM" id="Phobius"/>
    </source>
</evidence>
<keyword evidence="4 6" id="KW-1133">Transmembrane helix</keyword>
<evidence type="ECO:0000313" key="8">
    <source>
        <dbReference type="EMBL" id="MBT1700610.1"/>
    </source>
</evidence>
<feature type="transmembrane region" description="Helical" evidence="6">
    <location>
        <begin position="268"/>
        <end position="284"/>
    </location>
</feature>
<accession>A0AAP2DQG3</accession>
<dbReference type="SUPFAM" id="SSF103481">
    <property type="entry name" value="Multidrug resistance efflux transporter EmrE"/>
    <property type="match status" value="2"/>
</dbReference>
<evidence type="ECO:0000256" key="5">
    <source>
        <dbReference type="ARBA" id="ARBA00023136"/>
    </source>
</evidence>
<dbReference type="InterPro" id="IPR050638">
    <property type="entry name" value="AA-Vitamin_Transporters"/>
</dbReference>
<feature type="transmembrane region" description="Helical" evidence="6">
    <location>
        <begin position="183"/>
        <end position="201"/>
    </location>
</feature>
<feature type="transmembrane region" description="Helical" evidence="6">
    <location>
        <begin position="150"/>
        <end position="171"/>
    </location>
</feature>
<keyword evidence="9" id="KW-1185">Reference proteome</keyword>
<protein>
    <submittedName>
        <fullName evidence="8">EamA family transporter</fullName>
    </submittedName>
</protein>
<evidence type="ECO:0000256" key="1">
    <source>
        <dbReference type="ARBA" id="ARBA00004141"/>
    </source>
</evidence>
<feature type="transmembrane region" description="Helical" evidence="6">
    <location>
        <begin position="38"/>
        <end position="58"/>
    </location>
</feature>
<keyword evidence="3 6" id="KW-0812">Transmembrane</keyword>
<proteinExistence type="inferred from homology"/>
<dbReference type="RefSeq" id="WP_254169299.1">
    <property type="nucleotide sequence ID" value="NZ_JAHESF010000044.1"/>
</dbReference>
<feature type="transmembrane region" description="Helical" evidence="6">
    <location>
        <begin position="245"/>
        <end position="262"/>
    </location>
</feature>
<feature type="transmembrane region" description="Helical" evidence="6">
    <location>
        <begin position="126"/>
        <end position="144"/>
    </location>
</feature>
<dbReference type="EMBL" id="JAHESF010000044">
    <property type="protein sequence ID" value="MBT1700610.1"/>
    <property type="molecule type" value="Genomic_DNA"/>
</dbReference>
<evidence type="ECO:0000256" key="2">
    <source>
        <dbReference type="ARBA" id="ARBA00007362"/>
    </source>
</evidence>
<feature type="domain" description="EamA" evidence="7">
    <location>
        <begin position="152"/>
        <end position="282"/>
    </location>
</feature>
<organism evidence="8 9">
    <name type="scientific">Chryseosolibacter histidini</name>
    <dbReference type="NCBI Taxonomy" id="2782349"/>
    <lineage>
        <taxon>Bacteria</taxon>
        <taxon>Pseudomonadati</taxon>
        <taxon>Bacteroidota</taxon>
        <taxon>Cytophagia</taxon>
        <taxon>Cytophagales</taxon>
        <taxon>Chryseotaleaceae</taxon>
        <taxon>Chryseosolibacter</taxon>
    </lineage>
</organism>
<dbReference type="AlphaFoldDB" id="A0AAP2DQG3"/>
<reference evidence="8 9" key="1">
    <citation type="submission" date="2021-05" db="EMBL/GenBank/DDBJ databases">
        <title>A Polyphasic approach of four new species of the genus Ohtaekwangia: Ohtaekwangia histidinii sp. nov., Ohtaekwangia cretensis sp. nov., Ohtaekwangia indiensis sp. nov., Ohtaekwangia reichenbachii sp. nov. from diverse environment.</title>
        <authorList>
            <person name="Octaviana S."/>
        </authorList>
    </citation>
    <scope>NUCLEOTIDE SEQUENCE [LARGE SCALE GENOMIC DNA]</scope>
    <source>
        <strain evidence="8 9">PWU4</strain>
    </source>
</reference>
<feature type="transmembrane region" description="Helical" evidence="6">
    <location>
        <begin position="99"/>
        <end position="117"/>
    </location>
</feature>
<comment type="subcellular location">
    <subcellularLocation>
        <location evidence="1">Membrane</location>
        <topology evidence="1">Multi-pass membrane protein</topology>
    </subcellularLocation>
</comment>
<dbReference type="InterPro" id="IPR000620">
    <property type="entry name" value="EamA_dom"/>
</dbReference>
<dbReference type="PANTHER" id="PTHR32322">
    <property type="entry name" value="INNER MEMBRANE TRANSPORTER"/>
    <property type="match status" value="1"/>
</dbReference>
<name>A0AAP2DQG3_9BACT</name>
<dbReference type="InterPro" id="IPR037185">
    <property type="entry name" value="EmrE-like"/>
</dbReference>
<evidence type="ECO:0000256" key="4">
    <source>
        <dbReference type="ARBA" id="ARBA00022989"/>
    </source>
</evidence>
<dbReference type="Pfam" id="PF00892">
    <property type="entry name" value="EamA"/>
    <property type="match status" value="2"/>
</dbReference>
<feature type="transmembrane region" description="Helical" evidence="6">
    <location>
        <begin position="70"/>
        <end position="93"/>
    </location>
</feature>
<evidence type="ECO:0000313" key="9">
    <source>
        <dbReference type="Proteomes" id="UP001319200"/>
    </source>
</evidence>
<comment type="similarity">
    <text evidence="2">Belongs to the EamA transporter family.</text>
</comment>
<sequence>MTHKPVSPILTGLLFAISWASASVAGKFGLFSVEPLVLFNIRFLGAGGILLAYVYLVERSRLPSGAEWKQLTLFGAFNTTLYLGIFVFALHFISPGITTLAIALNPLFISIFSALWMKRKVLAREWLSIALGIGGVIVASYPLLKTSHASPTGMILLGFSMIAYSLGAVYYASVNWKLSRTSINAWQVLIGGLLLIPFTVVMHEKENHFDLRFWLSLAWLIFPVSILAVQLWLRLLKSDAVKASLWLYLCPVFGFLYAAILLGEPITLYTLFGTALVMTALYIGQRKKV</sequence>
<gene>
    <name evidence="8" type="ORF">KK083_27220</name>
</gene>